<dbReference type="PIRSF" id="PIRSF006755">
    <property type="entry name" value="DTB_synth"/>
    <property type="match status" value="1"/>
</dbReference>
<dbReference type="PANTHER" id="PTHR43210:SF5">
    <property type="entry name" value="DETHIOBIOTIN SYNTHETASE"/>
    <property type="match status" value="1"/>
</dbReference>
<comment type="caution">
    <text evidence="2">Lacks conserved residue(s) required for the propagation of feature annotation.</text>
</comment>
<keyword evidence="2" id="KW-0547">Nucleotide-binding</keyword>
<comment type="pathway">
    <text evidence="2">Cofactor biosynthesis; biotin biosynthesis; biotin from 7,8-diaminononanoate: step 1/2.</text>
</comment>
<accession>A0A2W7RYJ8</accession>
<organism evidence="3 4">
    <name type="scientific">Hydrotalea sandarakina</name>
    <dbReference type="NCBI Taxonomy" id="1004304"/>
    <lineage>
        <taxon>Bacteria</taxon>
        <taxon>Pseudomonadati</taxon>
        <taxon>Bacteroidota</taxon>
        <taxon>Chitinophagia</taxon>
        <taxon>Chitinophagales</taxon>
        <taxon>Chitinophagaceae</taxon>
        <taxon>Hydrotalea</taxon>
    </lineage>
</organism>
<feature type="binding site" evidence="2">
    <location>
        <position position="45"/>
    </location>
    <ligand>
        <name>ATP</name>
        <dbReference type="ChEBI" id="CHEBI:30616"/>
    </ligand>
</feature>
<feature type="binding site" evidence="2">
    <location>
        <begin position="14"/>
        <end position="19"/>
    </location>
    <ligand>
        <name>ATP</name>
        <dbReference type="ChEBI" id="CHEBI:30616"/>
    </ligand>
</feature>
<dbReference type="CDD" id="cd03109">
    <property type="entry name" value="DTBS"/>
    <property type="match status" value="1"/>
</dbReference>
<comment type="function">
    <text evidence="2">Catalyzes a mechanistically unusual reaction, the ATP-dependent insertion of CO2 between the N7 and N8 nitrogen atoms of 7,8-diaminopelargonic acid (DAPA, also called 7,8-diammoniononanoate) to form a ureido ring.</text>
</comment>
<dbReference type="GO" id="GO:0009102">
    <property type="term" value="P:biotin biosynthetic process"/>
    <property type="evidence" value="ECO:0007669"/>
    <property type="project" value="UniProtKB-UniRule"/>
</dbReference>
<keyword evidence="2" id="KW-0460">Magnesium</keyword>
<keyword evidence="2" id="KW-0067">ATP-binding</keyword>
<keyword evidence="2" id="KW-0436">Ligase</keyword>
<keyword evidence="4" id="KW-1185">Reference proteome</keyword>
<dbReference type="UniPathway" id="UPA00078">
    <property type="reaction ID" value="UER00161"/>
</dbReference>
<dbReference type="AlphaFoldDB" id="A0A2W7RYJ8"/>
<proteinExistence type="inferred from homology"/>
<feature type="binding site" evidence="2">
    <location>
        <begin position="164"/>
        <end position="165"/>
    </location>
    <ligand>
        <name>ATP</name>
        <dbReference type="ChEBI" id="CHEBI:30616"/>
    </ligand>
</feature>
<reference evidence="3 4" key="1">
    <citation type="submission" date="2018-06" db="EMBL/GenBank/DDBJ databases">
        <title>Genomic Encyclopedia of Archaeal and Bacterial Type Strains, Phase II (KMG-II): from individual species to whole genera.</title>
        <authorList>
            <person name="Goeker M."/>
        </authorList>
    </citation>
    <scope>NUCLEOTIDE SEQUENCE [LARGE SCALE GENOMIC DNA]</scope>
    <source>
        <strain evidence="3 4">DSM 23241</strain>
    </source>
</reference>
<gene>
    <name evidence="2" type="primary">bioD</name>
    <name evidence="3" type="ORF">LX80_00361</name>
</gene>
<name>A0A2W7RYJ8_9BACT</name>
<keyword evidence="2" id="KW-0963">Cytoplasm</keyword>
<comment type="cofactor">
    <cofactor evidence="2">
        <name>Mg(2+)</name>
        <dbReference type="ChEBI" id="CHEBI:18420"/>
    </cofactor>
</comment>
<dbReference type="OrthoDB" id="9802097at2"/>
<feature type="binding site" evidence="2">
    <location>
        <position position="104"/>
    </location>
    <ligand>
        <name>Mg(2+)</name>
        <dbReference type="ChEBI" id="CHEBI:18420"/>
    </ligand>
</feature>
<dbReference type="PANTHER" id="PTHR43210">
    <property type="entry name" value="DETHIOBIOTIN SYNTHETASE"/>
    <property type="match status" value="1"/>
</dbReference>
<comment type="similarity">
    <text evidence="2">Belongs to the dethiobiotin synthetase family.</text>
</comment>
<evidence type="ECO:0000256" key="1">
    <source>
        <dbReference type="ARBA" id="ARBA00022756"/>
    </source>
</evidence>
<protein>
    <recommendedName>
        <fullName evidence="2">ATP-dependent dethiobiotin synthetase BioD</fullName>
        <ecNumber evidence="2">6.3.3.3</ecNumber>
    </recommendedName>
    <alternativeName>
        <fullName evidence="2">DTB synthetase</fullName>
        <shortName evidence="2">DTBS</shortName>
    </alternativeName>
    <alternativeName>
        <fullName evidence="2">Dethiobiotin synthase</fullName>
    </alternativeName>
</protein>
<dbReference type="InterPro" id="IPR004472">
    <property type="entry name" value="DTB_synth_BioD"/>
</dbReference>
<feature type="binding site" evidence="2">
    <location>
        <begin position="187"/>
        <end position="189"/>
    </location>
    <ligand>
        <name>ATP</name>
        <dbReference type="ChEBI" id="CHEBI:30616"/>
    </ligand>
</feature>
<comment type="subcellular location">
    <subcellularLocation>
        <location evidence="2">Cytoplasm</location>
    </subcellularLocation>
</comment>
<sequence>MSQQRIFITGIGTGVGKSLISAIVTEALQADYWKPIQAGLDEGTDAGTVKNLISNEVTQIHPEAYRLKMPASPHIAAAAENITIDINKIQQSIPKSNNPYLIIEGAGGLMVPINQQQFIADIITTLQTPVILVSRNYLGSINHSLLTAKVCKDLNIKVIGWIFNDHYLQYEQEIVNWSGIPYIGNIPFTENPNHWFVQKQAAKIKARLLELL</sequence>
<dbReference type="HAMAP" id="MF_00336">
    <property type="entry name" value="BioD"/>
    <property type="match status" value="1"/>
</dbReference>
<feature type="active site" evidence="2">
    <location>
        <position position="34"/>
    </location>
</feature>
<dbReference type="Pfam" id="PF13500">
    <property type="entry name" value="AAA_26"/>
    <property type="match status" value="1"/>
</dbReference>
<evidence type="ECO:0000313" key="3">
    <source>
        <dbReference type="EMBL" id="PZX65868.1"/>
    </source>
</evidence>
<dbReference type="NCBIfam" id="TIGR00347">
    <property type="entry name" value="bioD"/>
    <property type="match status" value="1"/>
</dbReference>
<evidence type="ECO:0000313" key="4">
    <source>
        <dbReference type="Proteomes" id="UP000249720"/>
    </source>
</evidence>
<dbReference type="InterPro" id="IPR027417">
    <property type="entry name" value="P-loop_NTPase"/>
</dbReference>
<keyword evidence="1 2" id="KW-0093">Biotin biosynthesis</keyword>
<dbReference type="EC" id="6.3.3.3" evidence="2"/>
<dbReference type="GO" id="GO:0005524">
    <property type="term" value="F:ATP binding"/>
    <property type="evidence" value="ECO:0007669"/>
    <property type="project" value="UniProtKB-UniRule"/>
</dbReference>
<dbReference type="SUPFAM" id="SSF52540">
    <property type="entry name" value="P-loop containing nucleoside triphosphate hydrolases"/>
    <property type="match status" value="1"/>
</dbReference>
<dbReference type="Gene3D" id="3.40.50.300">
    <property type="entry name" value="P-loop containing nucleotide triphosphate hydrolases"/>
    <property type="match status" value="1"/>
</dbReference>
<dbReference type="RefSeq" id="WP_111293316.1">
    <property type="nucleotide sequence ID" value="NZ_QKZV01000001.1"/>
</dbReference>
<keyword evidence="2" id="KW-0479">Metal-binding</keyword>
<feature type="binding site" evidence="2">
    <location>
        <position position="45"/>
    </location>
    <ligand>
        <name>Mg(2+)</name>
        <dbReference type="ChEBI" id="CHEBI:18420"/>
    </ligand>
</feature>
<evidence type="ECO:0000256" key="2">
    <source>
        <dbReference type="HAMAP-Rule" id="MF_00336"/>
    </source>
</evidence>
<comment type="subunit">
    <text evidence="2">Homodimer.</text>
</comment>
<comment type="caution">
    <text evidence="3">The sequence shown here is derived from an EMBL/GenBank/DDBJ whole genome shotgun (WGS) entry which is preliminary data.</text>
</comment>
<dbReference type="Proteomes" id="UP000249720">
    <property type="component" value="Unassembled WGS sequence"/>
</dbReference>
<dbReference type="GO" id="GO:0005829">
    <property type="term" value="C:cytosol"/>
    <property type="evidence" value="ECO:0007669"/>
    <property type="project" value="TreeGrafter"/>
</dbReference>
<dbReference type="EMBL" id="QKZV01000001">
    <property type="protein sequence ID" value="PZX65868.1"/>
    <property type="molecule type" value="Genomic_DNA"/>
</dbReference>
<dbReference type="GO" id="GO:0004141">
    <property type="term" value="F:dethiobiotin synthase activity"/>
    <property type="evidence" value="ECO:0007669"/>
    <property type="project" value="UniProtKB-UniRule"/>
</dbReference>
<comment type="catalytic activity">
    <reaction evidence="2">
        <text>(7R,8S)-7,8-diammoniononanoate + CO2 + ATP = (4R,5S)-dethiobiotin + ADP + phosphate + 3 H(+)</text>
        <dbReference type="Rhea" id="RHEA:15805"/>
        <dbReference type="ChEBI" id="CHEBI:15378"/>
        <dbReference type="ChEBI" id="CHEBI:16526"/>
        <dbReference type="ChEBI" id="CHEBI:30616"/>
        <dbReference type="ChEBI" id="CHEBI:43474"/>
        <dbReference type="ChEBI" id="CHEBI:149469"/>
        <dbReference type="ChEBI" id="CHEBI:149473"/>
        <dbReference type="ChEBI" id="CHEBI:456216"/>
        <dbReference type="EC" id="6.3.3.3"/>
    </reaction>
</comment>
<dbReference type="GO" id="GO:0000287">
    <property type="term" value="F:magnesium ion binding"/>
    <property type="evidence" value="ECO:0007669"/>
    <property type="project" value="UniProtKB-UniRule"/>
</dbReference>
<feature type="binding site" evidence="2">
    <location>
        <begin position="104"/>
        <end position="107"/>
    </location>
    <ligand>
        <name>ATP</name>
        <dbReference type="ChEBI" id="CHEBI:30616"/>
    </ligand>
</feature>
<feature type="binding site" evidence="2">
    <location>
        <position position="193"/>
    </location>
    <ligand>
        <name>ATP</name>
        <dbReference type="ChEBI" id="CHEBI:30616"/>
    </ligand>
</feature>
<feature type="binding site" evidence="2">
    <location>
        <position position="18"/>
    </location>
    <ligand>
        <name>Mg(2+)</name>
        <dbReference type="ChEBI" id="CHEBI:18420"/>
    </ligand>
</feature>